<dbReference type="Gene3D" id="3.10.450.530">
    <property type="entry name" value="Ribonuclease toxin, BrnT, of type II toxin-antitoxin system"/>
    <property type="match status" value="1"/>
</dbReference>
<protein>
    <submittedName>
        <fullName evidence="1">Uncharacterized DUF497 family protein</fullName>
    </submittedName>
</protein>
<evidence type="ECO:0000313" key="1">
    <source>
        <dbReference type="EMBL" id="MDQ0391917.1"/>
    </source>
</evidence>
<reference evidence="1 2" key="1">
    <citation type="submission" date="2023-07" db="EMBL/GenBank/DDBJ databases">
        <title>Genomic Encyclopedia of Type Strains, Phase IV (KMG-IV): sequencing the most valuable type-strain genomes for metagenomic binning, comparative biology and taxonomic classification.</title>
        <authorList>
            <person name="Goeker M."/>
        </authorList>
    </citation>
    <scope>NUCLEOTIDE SEQUENCE [LARGE SCALE GENOMIC DNA]</scope>
    <source>
        <strain evidence="1 2">DSM 5896</strain>
    </source>
</reference>
<proteinExistence type="predicted"/>
<gene>
    <name evidence="1" type="ORF">J3R73_001709</name>
</gene>
<dbReference type="RefSeq" id="WP_307425001.1">
    <property type="nucleotide sequence ID" value="NZ_JAUSVK010000001.1"/>
</dbReference>
<sequence>MNEPAEFEWDDVKAAANRAKHHISFEFGVRIFEDANRIEFDASRPGDGEIRFKAVGLIQDRLFTVVFTLRGDVCRIISARRANAREERSYGDRPI</sequence>
<dbReference type="Pfam" id="PF04365">
    <property type="entry name" value="BrnT_toxin"/>
    <property type="match status" value="1"/>
</dbReference>
<comment type="caution">
    <text evidence="1">The sequence shown here is derived from an EMBL/GenBank/DDBJ whole genome shotgun (WGS) entry which is preliminary data.</text>
</comment>
<dbReference type="EMBL" id="JAUSVK010000001">
    <property type="protein sequence ID" value="MDQ0391917.1"/>
    <property type="molecule type" value="Genomic_DNA"/>
</dbReference>
<dbReference type="InterPro" id="IPR038573">
    <property type="entry name" value="BrnT_sf"/>
</dbReference>
<name>A0ABU0FBC6_9HYPH</name>
<dbReference type="Proteomes" id="UP001237448">
    <property type="component" value="Unassembled WGS sequence"/>
</dbReference>
<dbReference type="InterPro" id="IPR007460">
    <property type="entry name" value="BrnT_toxin"/>
</dbReference>
<organism evidence="1 2">
    <name type="scientific">Labrys monachus</name>
    <dbReference type="NCBI Taxonomy" id="217067"/>
    <lineage>
        <taxon>Bacteria</taxon>
        <taxon>Pseudomonadati</taxon>
        <taxon>Pseudomonadota</taxon>
        <taxon>Alphaproteobacteria</taxon>
        <taxon>Hyphomicrobiales</taxon>
        <taxon>Xanthobacteraceae</taxon>
        <taxon>Labrys</taxon>
    </lineage>
</organism>
<accession>A0ABU0FBC6</accession>
<evidence type="ECO:0000313" key="2">
    <source>
        <dbReference type="Proteomes" id="UP001237448"/>
    </source>
</evidence>
<keyword evidence="2" id="KW-1185">Reference proteome</keyword>